<name>A0ABS2KXU5_9NOCA</name>
<comment type="caution">
    <text evidence="1">The sequence shown here is derived from an EMBL/GenBank/DDBJ whole genome shotgun (WGS) entry which is preliminary data.</text>
</comment>
<reference evidence="1 2" key="1">
    <citation type="submission" date="2021-01" db="EMBL/GenBank/DDBJ databases">
        <title>Genomics of switchgrass bacterial isolates.</title>
        <authorList>
            <person name="Shade A."/>
        </authorList>
    </citation>
    <scope>NUCLEOTIDE SEQUENCE [LARGE SCALE GENOMIC DNA]</scope>
    <source>
        <strain evidence="1 2">PvP111</strain>
    </source>
</reference>
<protein>
    <recommendedName>
        <fullName evidence="3">MmcQ/YjbR family DNA-binding protein</fullName>
    </recommendedName>
</protein>
<dbReference type="EMBL" id="JAFBBK010000001">
    <property type="protein sequence ID" value="MBM7416722.1"/>
    <property type="molecule type" value="Genomic_DNA"/>
</dbReference>
<keyword evidence="2" id="KW-1185">Reference proteome</keyword>
<proteinExistence type="predicted"/>
<dbReference type="SUPFAM" id="SSF142906">
    <property type="entry name" value="YjbR-like"/>
    <property type="match status" value="1"/>
</dbReference>
<organism evidence="1 2">
    <name type="scientific">Rhodococcoides corynebacterioides</name>
    <dbReference type="NCBI Taxonomy" id="53972"/>
    <lineage>
        <taxon>Bacteria</taxon>
        <taxon>Bacillati</taxon>
        <taxon>Actinomycetota</taxon>
        <taxon>Actinomycetes</taxon>
        <taxon>Mycobacteriales</taxon>
        <taxon>Nocardiaceae</taxon>
        <taxon>Rhodococcoides</taxon>
    </lineage>
</organism>
<dbReference type="InterPro" id="IPR058532">
    <property type="entry name" value="YjbR/MT2646/Rv2570-like"/>
</dbReference>
<evidence type="ECO:0008006" key="3">
    <source>
        <dbReference type="Google" id="ProtNLM"/>
    </source>
</evidence>
<dbReference type="Gene3D" id="3.90.1150.30">
    <property type="match status" value="1"/>
</dbReference>
<accession>A0ABS2KXU5</accession>
<dbReference type="RefSeq" id="WP_204869463.1">
    <property type="nucleotide sequence ID" value="NZ_JAFBBK010000001.1"/>
</dbReference>
<dbReference type="Pfam" id="PF04237">
    <property type="entry name" value="YjbR"/>
    <property type="match status" value="1"/>
</dbReference>
<evidence type="ECO:0000313" key="1">
    <source>
        <dbReference type="EMBL" id="MBM7416722.1"/>
    </source>
</evidence>
<dbReference type="InterPro" id="IPR038056">
    <property type="entry name" value="YjbR-like_sf"/>
</dbReference>
<gene>
    <name evidence="1" type="ORF">JOE42_003455</name>
</gene>
<evidence type="ECO:0000313" key="2">
    <source>
        <dbReference type="Proteomes" id="UP000703038"/>
    </source>
</evidence>
<sequence>MKHPVRFRDDDPLLARVRERALRLPGATEKVSHGRPNFRTSKVFAIYGATVKGDHHSTRWDRSLQILPDADERAALLDDERFFEPAYTAASGWVGLDLTIGTPDWSEVDELLDMSFRRTAPARLVAKLGTLS</sequence>
<dbReference type="Proteomes" id="UP000703038">
    <property type="component" value="Unassembled WGS sequence"/>
</dbReference>